<dbReference type="AlphaFoldDB" id="A0A4Y2SG37"/>
<dbReference type="EMBL" id="BGPR01021622">
    <property type="protein sequence ID" value="GBN87087.1"/>
    <property type="molecule type" value="Genomic_DNA"/>
</dbReference>
<protein>
    <submittedName>
        <fullName evidence="1">Uncharacterized protein</fullName>
    </submittedName>
</protein>
<name>A0A4Y2SG37_ARAVE</name>
<sequence>MTEIGPRYIRKMGAEKNVTIIEVRGLQKYPRDDPNLGNTCRSIGSRKNRFARPKSNAFIRSRNCQCPNAPKTKPSS</sequence>
<keyword evidence="2" id="KW-1185">Reference proteome</keyword>
<dbReference type="Proteomes" id="UP000499080">
    <property type="component" value="Unassembled WGS sequence"/>
</dbReference>
<evidence type="ECO:0000313" key="1">
    <source>
        <dbReference type="EMBL" id="GBN87087.1"/>
    </source>
</evidence>
<comment type="caution">
    <text evidence="1">The sequence shown here is derived from an EMBL/GenBank/DDBJ whole genome shotgun (WGS) entry which is preliminary data.</text>
</comment>
<reference evidence="1 2" key="1">
    <citation type="journal article" date="2019" name="Sci. Rep.">
        <title>Orb-weaving spider Araneus ventricosus genome elucidates the spidroin gene catalogue.</title>
        <authorList>
            <person name="Kono N."/>
            <person name="Nakamura H."/>
            <person name="Ohtoshi R."/>
            <person name="Moran D.A.P."/>
            <person name="Shinohara A."/>
            <person name="Yoshida Y."/>
            <person name="Fujiwara M."/>
            <person name="Mori M."/>
            <person name="Tomita M."/>
            <person name="Arakawa K."/>
        </authorList>
    </citation>
    <scope>NUCLEOTIDE SEQUENCE [LARGE SCALE GENOMIC DNA]</scope>
</reference>
<organism evidence="1 2">
    <name type="scientific">Araneus ventricosus</name>
    <name type="common">Orbweaver spider</name>
    <name type="synonym">Epeira ventricosa</name>
    <dbReference type="NCBI Taxonomy" id="182803"/>
    <lineage>
        <taxon>Eukaryota</taxon>
        <taxon>Metazoa</taxon>
        <taxon>Ecdysozoa</taxon>
        <taxon>Arthropoda</taxon>
        <taxon>Chelicerata</taxon>
        <taxon>Arachnida</taxon>
        <taxon>Araneae</taxon>
        <taxon>Araneomorphae</taxon>
        <taxon>Entelegynae</taxon>
        <taxon>Araneoidea</taxon>
        <taxon>Araneidae</taxon>
        <taxon>Araneus</taxon>
    </lineage>
</organism>
<proteinExistence type="predicted"/>
<gene>
    <name evidence="1" type="ORF">AVEN_56951_1</name>
</gene>
<accession>A0A4Y2SG37</accession>
<evidence type="ECO:0000313" key="2">
    <source>
        <dbReference type="Proteomes" id="UP000499080"/>
    </source>
</evidence>